<reference evidence="1" key="2">
    <citation type="journal article" date="2015" name="Fish Shellfish Immunol.">
        <title>Early steps in the European eel (Anguilla anguilla)-Vibrio vulnificus interaction in the gills: Role of the RtxA13 toxin.</title>
        <authorList>
            <person name="Callol A."/>
            <person name="Pajuelo D."/>
            <person name="Ebbesson L."/>
            <person name="Teles M."/>
            <person name="MacKenzie S."/>
            <person name="Amaro C."/>
        </authorList>
    </citation>
    <scope>NUCLEOTIDE SEQUENCE</scope>
</reference>
<sequence length="68" mass="7760">MGSRILASFTFPGTLINSIVKTILQSLFQFRDRFPHNLKETCGLTVMLGKSSGPTEAQRDSQLWRNWM</sequence>
<evidence type="ECO:0000313" key="1">
    <source>
        <dbReference type="EMBL" id="JAH13434.1"/>
    </source>
</evidence>
<dbReference type="AlphaFoldDB" id="A0A0E9Q9L5"/>
<reference evidence="1" key="1">
    <citation type="submission" date="2014-11" db="EMBL/GenBank/DDBJ databases">
        <authorList>
            <person name="Amaro Gonzalez C."/>
        </authorList>
    </citation>
    <scope>NUCLEOTIDE SEQUENCE</scope>
</reference>
<protein>
    <submittedName>
        <fullName evidence="1">Uncharacterized protein</fullName>
    </submittedName>
</protein>
<dbReference type="EMBL" id="GBXM01095143">
    <property type="protein sequence ID" value="JAH13434.1"/>
    <property type="molecule type" value="Transcribed_RNA"/>
</dbReference>
<accession>A0A0E9Q9L5</accession>
<organism evidence="1">
    <name type="scientific">Anguilla anguilla</name>
    <name type="common">European freshwater eel</name>
    <name type="synonym">Muraena anguilla</name>
    <dbReference type="NCBI Taxonomy" id="7936"/>
    <lineage>
        <taxon>Eukaryota</taxon>
        <taxon>Metazoa</taxon>
        <taxon>Chordata</taxon>
        <taxon>Craniata</taxon>
        <taxon>Vertebrata</taxon>
        <taxon>Euteleostomi</taxon>
        <taxon>Actinopterygii</taxon>
        <taxon>Neopterygii</taxon>
        <taxon>Teleostei</taxon>
        <taxon>Anguilliformes</taxon>
        <taxon>Anguillidae</taxon>
        <taxon>Anguilla</taxon>
    </lineage>
</organism>
<proteinExistence type="predicted"/>
<name>A0A0E9Q9L5_ANGAN</name>